<dbReference type="Proteomes" id="UP000070328">
    <property type="component" value="Unassembled WGS sequence"/>
</dbReference>
<gene>
    <name evidence="2" type="ORF">CSIM01_04859</name>
</gene>
<organism evidence="2 3">
    <name type="scientific">Colletotrichum simmondsii</name>
    <dbReference type="NCBI Taxonomy" id="703756"/>
    <lineage>
        <taxon>Eukaryota</taxon>
        <taxon>Fungi</taxon>
        <taxon>Dikarya</taxon>
        <taxon>Ascomycota</taxon>
        <taxon>Pezizomycotina</taxon>
        <taxon>Sordariomycetes</taxon>
        <taxon>Hypocreomycetidae</taxon>
        <taxon>Glomerellales</taxon>
        <taxon>Glomerellaceae</taxon>
        <taxon>Colletotrichum</taxon>
        <taxon>Colletotrichum acutatum species complex</taxon>
    </lineage>
</organism>
<sequence>MRDPGVPGYEDNMLTSCWAFPWARQGGQHAGNRLFGGSSALPLVMPSSWALKWLDPVWQVQDINSGETSFGDFLNVSECGCSLREIQVCQWYGLSWTLGPLRIRPPSQSRWLHRVVRHTSLQKEEAARVSLALVDQVSDGIELLITGYIAAPLRFPQLVGTTMQMQKHLTNARRDELVGSHDVTLQHSSGVCRSEARAGGTVKTASKKHGRLVENG</sequence>
<reference evidence="2 3" key="1">
    <citation type="submission" date="2014-02" db="EMBL/GenBank/DDBJ databases">
        <title>The genome sequence of Colletotrichum simmondsii CBS122122.</title>
        <authorList>
            <person name="Baroncelli R."/>
            <person name="Thon M.R."/>
        </authorList>
    </citation>
    <scope>NUCLEOTIDE SEQUENCE [LARGE SCALE GENOMIC DNA]</scope>
    <source>
        <strain evidence="2 3">CBS122122</strain>
    </source>
</reference>
<feature type="region of interest" description="Disordered" evidence="1">
    <location>
        <begin position="195"/>
        <end position="216"/>
    </location>
</feature>
<name>A0A135TJV0_9PEZI</name>
<evidence type="ECO:0000313" key="3">
    <source>
        <dbReference type="Proteomes" id="UP000070328"/>
    </source>
</evidence>
<evidence type="ECO:0000313" key="2">
    <source>
        <dbReference type="EMBL" id="KXH48480.1"/>
    </source>
</evidence>
<dbReference type="AlphaFoldDB" id="A0A135TJV0"/>
<keyword evidence="3" id="KW-1185">Reference proteome</keyword>
<protein>
    <submittedName>
        <fullName evidence="2">Uncharacterized protein</fullName>
    </submittedName>
</protein>
<accession>A0A135TJV0</accession>
<proteinExistence type="predicted"/>
<dbReference type="EMBL" id="JFBX01000132">
    <property type="protein sequence ID" value="KXH48480.1"/>
    <property type="molecule type" value="Genomic_DNA"/>
</dbReference>
<comment type="caution">
    <text evidence="2">The sequence shown here is derived from an EMBL/GenBank/DDBJ whole genome shotgun (WGS) entry which is preliminary data.</text>
</comment>
<evidence type="ECO:0000256" key="1">
    <source>
        <dbReference type="SAM" id="MobiDB-lite"/>
    </source>
</evidence>